<gene>
    <name evidence="1" type="ORF">ZMTM_05910</name>
</gene>
<dbReference type="KEGG" id="mpau:ZMTM_05910"/>
<sequence>MSTQNIDQIWFTRCPVPTATGLAYKLGWLDEEFAQDGIKVSTLQDAPRELQRHHYDHQLPTLIREGGNLLALAARAQGAATKLIGLTWIEEWQAILVRPDSGITKPEHLRGKRLALPAFIDHPIKDHIRGSSIARGMSLHGYKGALSIAGLTLDDVKLVEVASGWGNTGNRGERLGDLWSGLQDLIDGNVDAVYVKGASAVDAAKRLGAVVGINLDSYADLKTRVNNGTPRPITVHEDFLENHGDLVARFLYQTLRAADWAKTNINGVRDILKSETRSGNDGVETAYGDDFHLSLVPSLSAERIELFRQQKDFMLVHGLLDRDIDLDAWVDFRPLAEAEKWLHEKAKAA</sequence>
<proteinExistence type="predicted"/>
<protein>
    <submittedName>
        <fullName evidence="1">Monooxygenase</fullName>
    </submittedName>
</protein>
<dbReference type="AlphaFoldDB" id="A0A8D5FYE4"/>
<evidence type="ECO:0000313" key="1">
    <source>
        <dbReference type="EMBL" id="BCM24332.1"/>
    </source>
</evidence>
<dbReference type="Proteomes" id="UP000826722">
    <property type="component" value="Chromosome"/>
</dbReference>
<accession>A0A8D5FYE4</accession>
<dbReference type="EMBL" id="AP024110">
    <property type="protein sequence ID" value="BCM24332.1"/>
    <property type="molecule type" value="Genomic_DNA"/>
</dbReference>
<name>A0A8D5FYE4_9PROT</name>
<evidence type="ECO:0000313" key="2">
    <source>
        <dbReference type="Proteomes" id="UP000826722"/>
    </source>
</evidence>
<dbReference type="RefSeq" id="WP_221764879.1">
    <property type="nucleotide sequence ID" value="NZ_AP024110.1"/>
</dbReference>
<dbReference type="GO" id="GO:0004497">
    <property type="term" value="F:monooxygenase activity"/>
    <property type="evidence" value="ECO:0007669"/>
    <property type="project" value="UniProtKB-KW"/>
</dbReference>
<dbReference type="Gene3D" id="3.40.190.270">
    <property type="match status" value="1"/>
</dbReference>
<reference evidence="1" key="1">
    <citation type="journal article" date="2021" name="Arch. Microbiol.">
        <title>Methyloradius palustris gen. nov., sp. nov., a methanol-oxidizing bacterium isolated from snow.</title>
        <authorList>
            <person name="Miyadera T."/>
            <person name="Kojima H."/>
            <person name="Fukui M."/>
        </authorList>
    </citation>
    <scope>NUCLEOTIDE SEQUENCE</scope>
    <source>
        <strain evidence="1">Zm11</strain>
    </source>
</reference>
<keyword evidence="1" id="KW-0503">Monooxygenase</keyword>
<keyword evidence="2" id="KW-1185">Reference proteome</keyword>
<dbReference type="SUPFAM" id="SSF53850">
    <property type="entry name" value="Periplasmic binding protein-like II"/>
    <property type="match status" value="1"/>
</dbReference>
<organism evidence="1 2">
    <name type="scientific">Methyloradius palustris</name>
    <dbReference type="NCBI Taxonomy" id="2778876"/>
    <lineage>
        <taxon>Bacteria</taxon>
        <taxon>Pseudomonadati</taxon>
        <taxon>Pseudomonadota</taxon>
        <taxon>Betaproteobacteria</taxon>
        <taxon>Nitrosomonadales</taxon>
        <taxon>Methylophilaceae</taxon>
        <taxon>Methyloradius</taxon>
    </lineage>
</organism>
<dbReference type="Gene3D" id="3.40.190.10">
    <property type="entry name" value="Periplasmic binding protein-like II"/>
    <property type="match status" value="1"/>
</dbReference>
<keyword evidence="1" id="KW-0560">Oxidoreductase</keyword>